<dbReference type="GO" id="GO:0004359">
    <property type="term" value="F:glutaminase activity"/>
    <property type="evidence" value="ECO:0007669"/>
    <property type="project" value="InterPro"/>
</dbReference>
<name>A0A2K9LMU6_9GAMM</name>
<dbReference type="RefSeq" id="WP_101894987.1">
    <property type="nucleotide sequence ID" value="NZ_CP022684.1"/>
</dbReference>
<dbReference type="Proteomes" id="UP000235116">
    <property type="component" value="Chromosome"/>
</dbReference>
<evidence type="ECO:0000313" key="12">
    <source>
        <dbReference type="EMBL" id="AUM13612.1"/>
    </source>
</evidence>
<evidence type="ECO:0000256" key="4">
    <source>
        <dbReference type="ARBA" id="ARBA00022741"/>
    </source>
</evidence>
<accession>A0A2K9LMU6</accession>
<dbReference type="NCBIfam" id="TIGR00552">
    <property type="entry name" value="nadE"/>
    <property type="match status" value="1"/>
</dbReference>
<feature type="binding site" description="in other chain" evidence="8">
    <location>
        <position position="178"/>
    </location>
    <ligand>
        <name>deamido-NAD(+)</name>
        <dbReference type="ChEBI" id="CHEBI:58437"/>
        <note>ligand shared between two neighboring subunits</note>
    </ligand>
</feature>
<keyword evidence="5 8" id="KW-0067">ATP-binding</keyword>
<feature type="binding site" evidence="8">
    <location>
        <position position="227"/>
    </location>
    <ligand>
        <name>ATP</name>
        <dbReference type="ChEBI" id="CHEBI:30616"/>
    </ligand>
</feature>
<dbReference type="OrthoDB" id="3266517at2"/>
<evidence type="ECO:0000256" key="9">
    <source>
        <dbReference type="RuleBase" id="RU003811"/>
    </source>
</evidence>
<keyword evidence="3 8" id="KW-0479">Metal-binding</keyword>
<sequence length="327" mass="36638">MSLKSEIAQEILSFDMDAEIDKICSGIREILSKKVHRRGLVIAMSGGIDSSVSSALCVRAVGPKKVFGLLLPEQDSSSESEDKGRILAEHHGIEYLVHNIAPTLEAIGCYKWRDEAIVATFPEYGEGWKNKIVISGGAEGKINHFQLVVQSPTGEISEKRLGLKEYLQIVAATNYKQRIRKTVEFFHADRLNYAVVGTPNRVEYDQGFFVKNGDGSADLKPIAHLYKTQVYALARHMGLPEVICNAIPTTDTYSMPQGQDEFYYALPYQEMDIALWCYNKGESAAQLAKVLEITEEQAQFIYTDIESKRKTTAPFHWPAILIEKVEL</sequence>
<feature type="binding site" evidence="8">
    <location>
        <position position="249"/>
    </location>
    <ligand>
        <name>ATP</name>
        <dbReference type="ChEBI" id="CHEBI:30616"/>
    </ligand>
</feature>
<comment type="function">
    <text evidence="8">Catalyzes the ATP-dependent amidation of deamido-NAD to form NAD. Uses ammonia as a nitrogen source.</text>
</comment>
<evidence type="ECO:0000259" key="11">
    <source>
        <dbReference type="Pfam" id="PF02540"/>
    </source>
</evidence>
<dbReference type="InterPro" id="IPR003694">
    <property type="entry name" value="NAD_synthase"/>
</dbReference>
<comment type="catalytic activity">
    <reaction evidence="8 10">
        <text>deamido-NAD(+) + NH4(+) + ATP = AMP + diphosphate + NAD(+) + H(+)</text>
        <dbReference type="Rhea" id="RHEA:21188"/>
        <dbReference type="ChEBI" id="CHEBI:15378"/>
        <dbReference type="ChEBI" id="CHEBI:28938"/>
        <dbReference type="ChEBI" id="CHEBI:30616"/>
        <dbReference type="ChEBI" id="CHEBI:33019"/>
        <dbReference type="ChEBI" id="CHEBI:57540"/>
        <dbReference type="ChEBI" id="CHEBI:58437"/>
        <dbReference type="ChEBI" id="CHEBI:456215"/>
        <dbReference type="EC" id="6.3.1.5"/>
    </reaction>
</comment>
<feature type="binding site" evidence="8">
    <location>
        <position position="49"/>
    </location>
    <ligand>
        <name>Mg(2+)</name>
        <dbReference type="ChEBI" id="CHEBI:18420"/>
    </ligand>
</feature>
<dbReference type="KEGG" id="kak:Kalk_14800"/>
<dbReference type="GO" id="GO:0005737">
    <property type="term" value="C:cytoplasm"/>
    <property type="evidence" value="ECO:0007669"/>
    <property type="project" value="InterPro"/>
</dbReference>
<dbReference type="AlphaFoldDB" id="A0A2K9LMU6"/>
<dbReference type="InterPro" id="IPR022926">
    <property type="entry name" value="NH(3)-dep_NAD(+)_synth"/>
</dbReference>
<dbReference type="SUPFAM" id="SSF52402">
    <property type="entry name" value="Adenine nucleotide alpha hydrolases-like"/>
    <property type="match status" value="1"/>
</dbReference>
<comment type="caution">
    <text evidence="8">Lacks conserved residue(s) required for the propagation of feature annotation.</text>
</comment>
<dbReference type="HAMAP" id="MF_00193">
    <property type="entry name" value="NadE_ammonia_dep"/>
    <property type="match status" value="1"/>
</dbReference>
<feature type="domain" description="NAD/GMP synthase" evidence="11">
    <location>
        <begin position="20"/>
        <end position="107"/>
    </location>
</feature>
<comment type="similarity">
    <text evidence="1 8 9">Belongs to the NAD synthetase family.</text>
</comment>
<dbReference type="GO" id="GO:0009435">
    <property type="term" value="P:NAD+ biosynthetic process"/>
    <property type="evidence" value="ECO:0007669"/>
    <property type="project" value="UniProtKB-UniRule"/>
</dbReference>
<dbReference type="GO" id="GO:0008795">
    <property type="term" value="F:NAD+ synthase activity"/>
    <property type="evidence" value="ECO:0007669"/>
    <property type="project" value="UniProtKB-UniRule"/>
</dbReference>
<dbReference type="Pfam" id="PF02540">
    <property type="entry name" value="NAD_synthase"/>
    <property type="match status" value="2"/>
</dbReference>
<organism evidence="12 13">
    <name type="scientific">Ketobacter alkanivorans</name>
    <dbReference type="NCBI Taxonomy" id="1917421"/>
    <lineage>
        <taxon>Bacteria</taxon>
        <taxon>Pseudomonadati</taxon>
        <taxon>Pseudomonadota</taxon>
        <taxon>Gammaproteobacteria</taxon>
        <taxon>Pseudomonadales</taxon>
        <taxon>Ketobacteraceae</taxon>
        <taxon>Ketobacter</taxon>
    </lineage>
</organism>
<evidence type="ECO:0000256" key="3">
    <source>
        <dbReference type="ARBA" id="ARBA00022723"/>
    </source>
</evidence>
<dbReference type="InterPro" id="IPR022310">
    <property type="entry name" value="NAD/GMP_synthase"/>
</dbReference>
<protein>
    <recommendedName>
        <fullName evidence="8 10">NH(3)-dependent NAD(+) synthetase</fullName>
        <ecNumber evidence="8 10">6.3.1.5</ecNumber>
    </recommendedName>
</protein>
<evidence type="ECO:0000256" key="8">
    <source>
        <dbReference type="HAMAP-Rule" id="MF_00193"/>
    </source>
</evidence>
<dbReference type="GO" id="GO:0003952">
    <property type="term" value="F:NAD+ synthase (glutamine-hydrolyzing) activity"/>
    <property type="evidence" value="ECO:0007669"/>
    <property type="project" value="InterPro"/>
</dbReference>
<evidence type="ECO:0000256" key="5">
    <source>
        <dbReference type="ARBA" id="ARBA00022840"/>
    </source>
</evidence>
<evidence type="ECO:0000313" key="13">
    <source>
        <dbReference type="Proteomes" id="UP000235116"/>
    </source>
</evidence>
<proteinExistence type="inferred from homology"/>
<keyword evidence="4 8" id="KW-0547">Nucleotide-binding</keyword>
<comment type="subunit">
    <text evidence="8">Homodimer.</text>
</comment>
<feature type="binding site" evidence="8">
    <location>
        <position position="203"/>
    </location>
    <ligand>
        <name>Mg(2+)</name>
        <dbReference type="ChEBI" id="CHEBI:18420"/>
    </ligand>
</feature>
<dbReference type="InterPro" id="IPR014729">
    <property type="entry name" value="Rossmann-like_a/b/a_fold"/>
</dbReference>
<feature type="binding site" description="in other chain" evidence="8">
    <location>
        <position position="211"/>
    </location>
    <ligand>
        <name>deamido-NAD(+)</name>
        <dbReference type="ChEBI" id="CHEBI:58437"/>
        <note>ligand shared between two neighboring subunits</note>
    </ligand>
</feature>
<gene>
    <name evidence="8 12" type="primary">nadE</name>
    <name evidence="12" type="ORF">Kalk_14800</name>
</gene>
<dbReference type="UniPathway" id="UPA00253">
    <property type="reaction ID" value="UER00333"/>
</dbReference>
<dbReference type="GO" id="GO:0046872">
    <property type="term" value="F:metal ion binding"/>
    <property type="evidence" value="ECO:0007669"/>
    <property type="project" value="UniProtKB-KW"/>
</dbReference>
<comment type="pathway">
    <text evidence="8">Cofactor biosynthesis; NAD(+) biosynthesis; NAD(+) from deamido-NAD(+) (ammonia route): step 1/1.</text>
</comment>
<evidence type="ECO:0000256" key="2">
    <source>
        <dbReference type="ARBA" id="ARBA00022598"/>
    </source>
</evidence>
<dbReference type="PANTHER" id="PTHR23090:SF9">
    <property type="entry name" value="GLUTAMINE-DEPENDENT NAD(+) SYNTHETASE"/>
    <property type="match status" value="1"/>
</dbReference>
<keyword evidence="6 8" id="KW-0460">Magnesium</keyword>
<keyword evidence="2 8" id="KW-0436">Ligase</keyword>
<keyword evidence="13" id="KW-1185">Reference proteome</keyword>
<feature type="domain" description="NAD/GMP synthase" evidence="11">
    <location>
        <begin position="167"/>
        <end position="306"/>
    </location>
</feature>
<dbReference type="PANTHER" id="PTHR23090">
    <property type="entry name" value="NH 3 /GLUTAMINE-DEPENDENT NAD + SYNTHETASE"/>
    <property type="match status" value="1"/>
</dbReference>
<dbReference type="GO" id="GO:0005524">
    <property type="term" value="F:ATP binding"/>
    <property type="evidence" value="ECO:0007669"/>
    <property type="project" value="UniProtKB-UniRule"/>
</dbReference>
<dbReference type="Gene3D" id="3.40.50.620">
    <property type="entry name" value="HUPs"/>
    <property type="match status" value="1"/>
</dbReference>
<feature type="binding site" evidence="8">
    <location>
        <begin position="43"/>
        <end position="50"/>
    </location>
    <ligand>
        <name>ATP</name>
        <dbReference type="ChEBI" id="CHEBI:30616"/>
    </ligand>
</feature>
<keyword evidence="7 8" id="KW-0520">NAD</keyword>
<dbReference type="EMBL" id="CP022684">
    <property type="protein sequence ID" value="AUM13612.1"/>
    <property type="molecule type" value="Genomic_DNA"/>
</dbReference>
<feature type="binding site" evidence="8">
    <location>
        <position position="218"/>
    </location>
    <ligand>
        <name>deamido-NAD(+)</name>
        <dbReference type="ChEBI" id="CHEBI:58437"/>
        <note>ligand shared between two neighboring subunits</note>
    </ligand>
</feature>
<evidence type="ECO:0000256" key="1">
    <source>
        <dbReference type="ARBA" id="ARBA00005859"/>
    </source>
</evidence>
<dbReference type="EC" id="6.3.1.5" evidence="8 10"/>
<evidence type="ECO:0000256" key="6">
    <source>
        <dbReference type="ARBA" id="ARBA00022842"/>
    </source>
</evidence>
<feature type="binding site" evidence="8">
    <location>
        <position position="198"/>
    </location>
    <ligand>
        <name>ATP</name>
        <dbReference type="ChEBI" id="CHEBI:30616"/>
    </ligand>
</feature>
<reference evidence="13" key="1">
    <citation type="submission" date="2017-08" db="EMBL/GenBank/DDBJ databases">
        <title>Direct submision.</title>
        <authorList>
            <person name="Kim S.-J."/>
            <person name="Rhee S.-K."/>
        </authorList>
    </citation>
    <scope>NUCLEOTIDE SEQUENCE [LARGE SCALE GENOMIC DNA]</scope>
    <source>
        <strain evidence="13">GI5</strain>
    </source>
</reference>
<dbReference type="CDD" id="cd00553">
    <property type="entry name" value="NAD_synthase"/>
    <property type="match status" value="1"/>
</dbReference>
<dbReference type="NCBIfam" id="NF002048">
    <property type="entry name" value="PRK00876.1"/>
    <property type="match status" value="1"/>
</dbReference>
<evidence type="ECO:0000256" key="7">
    <source>
        <dbReference type="ARBA" id="ARBA00023027"/>
    </source>
</evidence>
<evidence type="ECO:0000256" key="10">
    <source>
        <dbReference type="RuleBase" id="RU003812"/>
    </source>
</evidence>